<feature type="region of interest" description="Disordered" evidence="4">
    <location>
        <begin position="335"/>
        <end position="415"/>
    </location>
</feature>
<evidence type="ECO:0008006" key="7">
    <source>
        <dbReference type="Google" id="ProtNLM"/>
    </source>
</evidence>
<accession>A0A074Z702</accession>
<dbReference type="InParanoid" id="A0A074Z702"/>
<dbReference type="GO" id="GO:0005634">
    <property type="term" value="C:nucleus"/>
    <property type="evidence" value="ECO:0007669"/>
    <property type="project" value="TreeGrafter"/>
</dbReference>
<dbReference type="InterPro" id="IPR032675">
    <property type="entry name" value="LRR_dom_sf"/>
</dbReference>
<reference evidence="5 6" key="1">
    <citation type="journal article" date="2014" name="BMC Genomics">
        <title>Genome sequencing of four Aureobasidium pullulans varieties: biotechnological potential, stress tolerance, and description of new species.</title>
        <authorList>
            <person name="Gostin Ar C."/>
            <person name="Ohm R.A."/>
            <person name="Kogej T."/>
            <person name="Sonjak S."/>
            <person name="Turk M."/>
            <person name="Zajc J."/>
            <person name="Zalar P."/>
            <person name="Grube M."/>
            <person name="Sun H."/>
            <person name="Han J."/>
            <person name="Sharma A."/>
            <person name="Chiniquy J."/>
            <person name="Ngan C.Y."/>
            <person name="Lipzen A."/>
            <person name="Barry K."/>
            <person name="Grigoriev I.V."/>
            <person name="Gunde-Cimerman N."/>
        </authorList>
    </citation>
    <scope>NUCLEOTIDE SEQUENCE [LARGE SCALE GENOMIC DNA]</scope>
    <source>
        <strain evidence="5 6">EXF-2481</strain>
    </source>
</reference>
<gene>
    <name evidence="5" type="ORF">AUEXF2481DRAFT_47184</name>
</gene>
<dbReference type="Gene3D" id="3.80.10.10">
    <property type="entry name" value="Ribonuclease Inhibitor"/>
    <property type="match status" value="1"/>
</dbReference>
<dbReference type="OrthoDB" id="184583at2759"/>
<dbReference type="STRING" id="1043005.A0A074Z702"/>
<dbReference type="HOGENOM" id="CLU_028747_3_0_1"/>
<keyword evidence="2" id="KW-0433">Leucine-rich repeat</keyword>
<dbReference type="GO" id="GO:0048471">
    <property type="term" value="C:perinuclear region of cytoplasm"/>
    <property type="evidence" value="ECO:0007669"/>
    <property type="project" value="TreeGrafter"/>
</dbReference>
<protein>
    <recommendedName>
        <fullName evidence="7">Ran-GTPase activating protein 1 C-terminal domain-containing protein</fullName>
    </recommendedName>
</protein>
<dbReference type="AlphaFoldDB" id="A0A074Z702"/>
<evidence type="ECO:0000256" key="4">
    <source>
        <dbReference type="SAM" id="MobiDB-lite"/>
    </source>
</evidence>
<dbReference type="SMART" id="SM00368">
    <property type="entry name" value="LRR_RI"/>
    <property type="match status" value="7"/>
</dbReference>
<organism evidence="5 6">
    <name type="scientific">Aureobasidium subglaciale (strain EXF-2481)</name>
    <name type="common">Aureobasidium pullulans var. subglaciale</name>
    <dbReference type="NCBI Taxonomy" id="1043005"/>
    <lineage>
        <taxon>Eukaryota</taxon>
        <taxon>Fungi</taxon>
        <taxon>Dikarya</taxon>
        <taxon>Ascomycota</taxon>
        <taxon>Pezizomycotina</taxon>
        <taxon>Dothideomycetes</taxon>
        <taxon>Dothideomycetidae</taxon>
        <taxon>Dothideales</taxon>
        <taxon>Saccotheciaceae</taxon>
        <taxon>Aureobasidium</taxon>
    </lineage>
</organism>
<dbReference type="CDD" id="cd00116">
    <property type="entry name" value="LRR_RI"/>
    <property type="match status" value="1"/>
</dbReference>
<dbReference type="EMBL" id="KL584761">
    <property type="protein sequence ID" value="KEQ94651.1"/>
    <property type="molecule type" value="Genomic_DNA"/>
</dbReference>
<name>A0A074Z702_AURSE</name>
<keyword evidence="6" id="KW-1185">Reference proteome</keyword>
<dbReference type="Pfam" id="PF13516">
    <property type="entry name" value="LRR_6"/>
    <property type="match status" value="3"/>
</dbReference>
<dbReference type="FunCoup" id="A0A074Z702">
    <property type="interactions" value="135"/>
</dbReference>
<dbReference type="GO" id="GO:0005096">
    <property type="term" value="F:GTPase activator activity"/>
    <property type="evidence" value="ECO:0007669"/>
    <property type="project" value="UniProtKB-KW"/>
</dbReference>
<dbReference type="GO" id="GO:0031267">
    <property type="term" value="F:small GTPase binding"/>
    <property type="evidence" value="ECO:0007669"/>
    <property type="project" value="TreeGrafter"/>
</dbReference>
<keyword evidence="1" id="KW-0343">GTPase activation</keyword>
<dbReference type="PANTHER" id="PTHR24113:SF12">
    <property type="entry name" value="RAN GTPASE-ACTIVATING PROTEIN 1"/>
    <property type="match status" value="1"/>
</dbReference>
<dbReference type="GO" id="GO:0005829">
    <property type="term" value="C:cytosol"/>
    <property type="evidence" value="ECO:0007669"/>
    <property type="project" value="TreeGrafter"/>
</dbReference>
<proteinExistence type="predicted"/>
<sequence>MAKTFSLEGRGLKLDSAADMDKHIAELKSNNDVEEVIFVGNTLGIEACEALAKVLENKKKIKVANFADIFTSRTLEEIPKAVDHLLAALLTLPELHTVNLSDNAFGFNLVDHLQPFLSQHVPLQHLILNNNGLGPDAGVIVADALTTLAGKKEQARKDGKTVPHLETVICGRNRLETGSMNAWAKAYSINNNVKTVRMVQNGIRPEGISALLQNGLGKCTALQVLDLQDNTFTAMGGRALADVVANWSSITELAVGDCLLSNRGALMLAEALKSGKNKTLQTLRLQYDEIAAKGVEALCKVAQTDALPVLQRVELNGNKFLEEDTNVEALKTLLDERREENAPNADEDDETWGIDELDDLEEDSDDEDNDLADDEDAEEESILKDADQAESENVAQEKNSSVDELADLMGKTQLK</sequence>
<evidence type="ECO:0000313" key="6">
    <source>
        <dbReference type="Proteomes" id="UP000030641"/>
    </source>
</evidence>
<evidence type="ECO:0000256" key="3">
    <source>
        <dbReference type="ARBA" id="ARBA00022737"/>
    </source>
</evidence>
<dbReference type="PANTHER" id="PTHR24113">
    <property type="entry name" value="RAN GTPASE-ACTIVATING PROTEIN 1"/>
    <property type="match status" value="1"/>
</dbReference>
<dbReference type="GO" id="GO:0006913">
    <property type="term" value="P:nucleocytoplasmic transport"/>
    <property type="evidence" value="ECO:0007669"/>
    <property type="project" value="TreeGrafter"/>
</dbReference>
<dbReference type="InterPro" id="IPR027038">
    <property type="entry name" value="RanGap"/>
</dbReference>
<evidence type="ECO:0000256" key="2">
    <source>
        <dbReference type="ARBA" id="ARBA00022614"/>
    </source>
</evidence>
<dbReference type="InterPro" id="IPR001611">
    <property type="entry name" value="Leu-rich_rpt"/>
</dbReference>
<evidence type="ECO:0000313" key="5">
    <source>
        <dbReference type="EMBL" id="KEQ94651.1"/>
    </source>
</evidence>
<keyword evidence="3" id="KW-0677">Repeat</keyword>
<dbReference type="SUPFAM" id="SSF52047">
    <property type="entry name" value="RNI-like"/>
    <property type="match status" value="1"/>
</dbReference>
<dbReference type="RefSeq" id="XP_013343232.1">
    <property type="nucleotide sequence ID" value="XM_013487778.1"/>
</dbReference>
<dbReference type="Proteomes" id="UP000030641">
    <property type="component" value="Unassembled WGS sequence"/>
</dbReference>
<feature type="compositionally biased region" description="Acidic residues" evidence="4">
    <location>
        <begin position="345"/>
        <end position="380"/>
    </location>
</feature>
<dbReference type="GeneID" id="25368258"/>
<dbReference type="OMA" id="NGSMEAW"/>
<evidence type="ECO:0000256" key="1">
    <source>
        <dbReference type="ARBA" id="ARBA00022468"/>
    </source>
</evidence>